<proteinExistence type="predicted"/>
<organism evidence="2 3">
    <name type="scientific">Abditibacterium utsteinense</name>
    <dbReference type="NCBI Taxonomy" id="1960156"/>
    <lineage>
        <taxon>Bacteria</taxon>
        <taxon>Pseudomonadati</taxon>
        <taxon>Abditibacteriota</taxon>
        <taxon>Abditibacteriia</taxon>
        <taxon>Abditibacteriales</taxon>
        <taxon>Abditibacteriaceae</taxon>
        <taxon>Abditibacterium</taxon>
    </lineage>
</organism>
<gene>
    <name evidence="2" type="ORF">B1R32_10392</name>
</gene>
<keyword evidence="3" id="KW-1185">Reference proteome</keyword>
<sequence length="249" mass="27739">MPFPARILPPFPLLQRDTNELLDQKIGQLREVEKSLHDIARINKYLGGAGVVENALWPLIENQTQATVLDIGTGSADIPRRLVQSAAKRGIKLTILAADLLERHLQVARRDCGSFPTIFPLGADAFSLPLRDKSVDVVLASLFLHHFRAPQIAQLLREFERVSRVGFICNDTVRDGVPLAFFRVTAPIFAKSYLTRYDGAASIRRAYTAPEMREIVAESGVLARVEEHFPYRLSVVHCKTAKATKNQSA</sequence>
<dbReference type="Gene3D" id="3.40.50.150">
    <property type="entry name" value="Vaccinia Virus protein VP39"/>
    <property type="match status" value="1"/>
</dbReference>
<comment type="caution">
    <text evidence="2">The sequence shown here is derived from an EMBL/GenBank/DDBJ whole genome shotgun (WGS) entry which is preliminary data.</text>
</comment>
<reference evidence="2 3" key="1">
    <citation type="journal article" date="2018" name="Syst. Appl. Microbiol.">
        <title>Abditibacterium utsteinense sp. nov., the first cultivated member of candidate phylum FBP, isolated from ice-free Antarctic soil samples.</title>
        <authorList>
            <person name="Tahon G."/>
            <person name="Tytgat B."/>
            <person name="Lebbe L."/>
            <person name="Carlier A."/>
            <person name="Willems A."/>
        </authorList>
    </citation>
    <scope>NUCLEOTIDE SEQUENCE [LARGE SCALE GENOMIC DNA]</scope>
    <source>
        <strain evidence="2 3">LMG 29911</strain>
    </source>
</reference>
<dbReference type="InterPro" id="IPR041698">
    <property type="entry name" value="Methyltransf_25"/>
</dbReference>
<dbReference type="GO" id="GO:0032259">
    <property type="term" value="P:methylation"/>
    <property type="evidence" value="ECO:0007669"/>
    <property type="project" value="UniProtKB-KW"/>
</dbReference>
<dbReference type="Pfam" id="PF13649">
    <property type="entry name" value="Methyltransf_25"/>
    <property type="match status" value="1"/>
</dbReference>
<dbReference type="OrthoDB" id="9799324at2"/>
<dbReference type="SUPFAM" id="SSF53335">
    <property type="entry name" value="S-adenosyl-L-methionine-dependent methyltransferases"/>
    <property type="match status" value="1"/>
</dbReference>
<protein>
    <submittedName>
        <fullName evidence="2">Methyltransferase domain-containing protein</fullName>
    </submittedName>
</protein>
<evidence type="ECO:0000313" key="3">
    <source>
        <dbReference type="Proteomes" id="UP000237684"/>
    </source>
</evidence>
<keyword evidence="2" id="KW-0489">Methyltransferase</keyword>
<dbReference type="AlphaFoldDB" id="A0A2S8SVJ9"/>
<dbReference type="InterPro" id="IPR029063">
    <property type="entry name" value="SAM-dependent_MTases_sf"/>
</dbReference>
<dbReference type="EMBL" id="NIGF01000003">
    <property type="protein sequence ID" value="PQV64825.1"/>
    <property type="molecule type" value="Genomic_DNA"/>
</dbReference>
<keyword evidence="2" id="KW-0808">Transferase</keyword>
<dbReference type="InParanoid" id="A0A2S8SVJ9"/>
<evidence type="ECO:0000259" key="1">
    <source>
        <dbReference type="Pfam" id="PF13649"/>
    </source>
</evidence>
<dbReference type="RefSeq" id="WP_105482709.1">
    <property type="nucleotide sequence ID" value="NZ_NIGF01000003.1"/>
</dbReference>
<dbReference type="Proteomes" id="UP000237684">
    <property type="component" value="Unassembled WGS sequence"/>
</dbReference>
<feature type="domain" description="Methyltransferase" evidence="1">
    <location>
        <begin position="68"/>
        <end position="164"/>
    </location>
</feature>
<evidence type="ECO:0000313" key="2">
    <source>
        <dbReference type="EMBL" id="PQV64825.1"/>
    </source>
</evidence>
<accession>A0A2S8SVJ9</accession>
<name>A0A2S8SVJ9_9BACT</name>
<dbReference type="GO" id="GO:0008168">
    <property type="term" value="F:methyltransferase activity"/>
    <property type="evidence" value="ECO:0007669"/>
    <property type="project" value="UniProtKB-KW"/>
</dbReference>
<dbReference type="CDD" id="cd02440">
    <property type="entry name" value="AdoMet_MTases"/>
    <property type="match status" value="1"/>
</dbReference>